<name>A0A975HHI7_9GAMM</name>
<accession>A0A975HHI7</accession>
<dbReference type="EMBL" id="CP072110">
    <property type="protein sequence ID" value="QTH63165.1"/>
    <property type="molecule type" value="Genomic_DNA"/>
</dbReference>
<keyword evidence="1" id="KW-0732">Signal</keyword>
<proteinExistence type="predicted"/>
<evidence type="ECO:0000256" key="1">
    <source>
        <dbReference type="SAM" id="SignalP"/>
    </source>
</evidence>
<dbReference type="InterPro" id="IPR026387">
    <property type="entry name" value="OMP_w_GlyGly"/>
</dbReference>
<dbReference type="AlphaFoldDB" id="A0A975HHI7"/>
<evidence type="ECO:0000313" key="2">
    <source>
        <dbReference type="EMBL" id="QTH63165.1"/>
    </source>
</evidence>
<protein>
    <submittedName>
        <fullName evidence="2">TIGR04219 family outer membrane beta-barrel protein</fullName>
    </submittedName>
</protein>
<gene>
    <name evidence="2" type="ORF">J1N51_10490</name>
</gene>
<evidence type="ECO:0000313" key="3">
    <source>
        <dbReference type="Proteomes" id="UP000682739"/>
    </source>
</evidence>
<reference evidence="2" key="1">
    <citation type="submission" date="2021-03" db="EMBL/GenBank/DDBJ databases">
        <title>Description of Psychrosphaera ytuae sp. nov. isolated from deep sea sediment of South China Sea.</title>
        <authorList>
            <person name="Zhang J."/>
            <person name="Xu X.-D."/>
        </authorList>
    </citation>
    <scope>NUCLEOTIDE SEQUENCE</scope>
    <source>
        <strain evidence="2">MTZ26</strain>
    </source>
</reference>
<organism evidence="2 3">
    <name type="scientific">Psychrosphaera ytuae</name>
    <dbReference type="NCBI Taxonomy" id="2820710"/>
    <lineage>
        <taxon>Bacteria</taxon>
        <taxon>Pseudomonadati</taxon>
        <taxon>Pseudomonadota</taxon>
        <taxon>Gammaproteobacteria</taxon>
        <taxon>Alteromonadales</taxon>
        <taxon>Pseudoalteromonadaceae</taxon>
        <taxon>Psychrosphaera</taxon>
    </lineage>
</organism>
<dbReference type="Proteomes" id="UP000682739">
    <property type="component" value="Chromosome"/>
</dbReference>
<feature type="signal peptide" evidence="1">
    <location>
        <begin position="1"/>
        <end position="21"/>
    </location>
</feature>
<dbReference type="KEGG" id="psym:J1N51_10490"/>
<dbReference type="RefSeq" id="WP_208831107.1">
    <property type="nucleotide sequence ID" value="NZ_CP072110.1"/>
</dbReference>
<feature type="chain" id="PRO_5037999913" evidence="1">
    <location>
        <begin position="22"/>
        <end position="248"/>
    </location>
</feature>
<sequence>MDKNKWLTMFAAMLVCGSVSAAPLVDISLGVKQWESGSDSMFGEANDSLLSYTHSDESQYLLSAQLDHSIPLIPNARLTYQNLDFDSSYNLEQTFILAGTTFPVASNLVSNHELTIQDTTLYYEVLDVRLVTINLGVTGRYQEASVNIRETMDNTRSSSSADSYELLAHGRVNLDLPLFGFYGFAELNKGSDNELTMAGIGYEFDNTILPNIKIEFGVIEQKVSFDRDDGFIFEQAFDSSYLGLELVF</sequence>
<keyword evidence="3" id="KW-1185">Reference proteome</keyword>
<dbReference type="NCBIfam" id="TIGR04219">
    <property type="entry name" value="OMP_w_GlyGly"/>
    <property type="match status" value="1"/>
</dbReference>